<feature type="region of interest" description="Disordered" evidence="1">
    <location>
        <begin position="90"/>
        <end position="110"/>
    </location>
</feature>
<keyword evidence="2" id="KW-0732">Signal</keyword>
<feature type="signal peptide" evidence="2">
    <location>
        <begin position="1"/>
        <end position="26"/>
    </location>
</feature>
<sequence length="110" mass="11566">MQRRAVAVAVSILAGALLLGAGTALASPKGGDSAGLTSITKLEDLRGLPCGADTQFGEGRVDFRIFGPPQQSTIQWHCVTEDTAPLTDQEDIPYDLYPDLTPDENALPLG</sequence>
<comment type="caution">
    <text evidence="3">The sequence shown here is derived from an EMBL/GenBank/DDBJ whole genome shotgun (WGS) entry which is preliminary data.</text>
</comment>
<keyword evidence="4" id="KW-1185">Reference proteome</keyword>
<evidence type="ECO:0008006" key="5">
    <source>
        <dbReference type="Google" id="ProtNLM"/>
    </source>
</evidence>
<feature type="chain" id="PRO_5020577210" description="Secreted protein" evidence="2">
    <location>
        <begin position="27"/>
        <end position="110"/>
    </location>
</feature>
<accession>A0A4Q7UZ05</accession>
<evidence type="ECO:0000313" key="4">
    <source>
        <dbReference type="Proteomes" id="UP000291591"/>
    </source>
</evidence>
<name>A0A4Q7UZ05_PSEST</name>
<dbReference type="Proteomes" id="UP000291591">
    <property type="component" value="Unassembled WGS sequence"/>
</dbReference>
<protein>
    <recommendedName>
        <fullName evidence="5">Secreted protein</fullName>
    </recommendedName>
</protein>
<evidence type="ECO:0000256" key="2">
    <source>
        <dbReference type="SAM" id="SignalP"/>
    </source>
</evidence>
<evidence type="ECO:0000256" key="1">
    <source>
        <dbReference type="SAM" id="MobiDB-lite"/>
    </source>
</evidence>
<gene>
    <name evidence="3" type="ORF">EV383_2360</name>
</gene>
<dbReference type="AlphaFoldDB" id="A0A4Q7UZ05"/>
<dbReference type="EMBL" id="SHKL01000001">
    <property type="protein sequence ID" value="RZT85493.1"/>
    <property type="molecule type" value="Genomic_DNA"/>
</dbReference>
<proteinExistence type="predicted"/>
<organism evidence="3 4">
    <name type="scientific">Pseudonocardia sediminis</name>
    <dbReference type="NCBI Taxonomy" id="1397368"/>
    <lineage>
        <taxon>Bacteria</taxon>
        <taxon>Bacillati</taxon>
        <taxon>Actinomycetota</taxon>
        <taxon>Actinomycetes</taxon>
        <taxon>Pseudonocardiales</taxon>
        <taxon>Pseudonocardiaceae</taxon>
        <taxon>Pseudonocardia</taxon>
    </lineage>
</organism>
<evidence type="ECO:0000313" key="3">
    <source>
        <dbReference type="EMBL" id="RZT85493.1"/>
    </source>
</evidence>
<reference evidence="3 4" key="1">
    <citation type="submission" date="2019-02" db="EMBL/GenBank/DDBJ databases">
        <title>Sequencing the genomes of 1000 actinobacteria strains.</title>
        <authorList>
            <person name="Klenk H.-P."/>
        </authorList>
    </citation>
    <scope>NUCLEOTIDE SEQUENCE [LARGE SCALE GENOMIC DNA]</scope>
    <source>
        <strain evidence="3 4">DSM 45779</strain>
    </source>
</reference>